<sequence>MNSEIVKALCASCEGLSTSVSDAALDGLAQEVDYRAREVIQEALKFALHAKRTSLTTDDVDRALKLRGAEQTYGHQHGGREVFFSRPRDDSLFPGVSFFEDKVESLDDVLGSHAFPDLPRDRGVHLHWLAVSGTKPLIPENVRVKRRRKNEEAPGALGAELEDGGKAAGGGGGGGSGGEGEDQDWVSSGNRATVLEAYETNVGKGSRHVVSAELRSYFKTVTEAVLGTSSSADTREGSQEGGAMAGEGSADGGGGRLVPVLSSLSRDPGLQPLLPYFCAFVLRCCGSQGTKKVFTSLRACDDLLALVSALVDNPHLTWERHLDQVLPVVITFLVRKTLGGPGEDHWATRREAARVLKRMCAKLGAEGSRAALQTRVARTLTTGGLSDASRALTTHYGAVVGCRALGDAVCENVLLPRISTYMPLLGEALTPQNMNPLQQYEAYQVLEALLGAVGGLVHRSEYNAVLGSFRCKGRSGEEILAAGASDFRAPEPKPVEEAPAAGETAATAFNVRPSKVMSVKELGSSGRGRRVLEWFDVREPGGGGIEQAEGEGAAQGLEVGLSFDLEVNNFALMPTFERGNIVVHTFDVFGEHVLPFLSSDLVATTL</sequence>
<keyword evidence="3" id="KW-0805">Transcription regulation</keyword>
<evidence type="ECO:0000256" key="2">
    <source>
        <dbReference type="ARBA" id="ARBA00007688"/>
    </source>
</evidence>
<feature type="region of interest" description="Disordered" evidence="6">
    <location>
        <begin position="144"/>
        <end position="186"/>
    </location>
</feature>
<organism evidence="8 9">
    <name type="scientific">Chloropicon roscoffensis</name>
    <dbReference type="NCBI Taxonomy" id="1461544"/>
    <lineage>
        <taxon>Eukaryota</taxon>
        <taxon>Viridiplantae</taxon>
        <taxon>Chlorophyta</taxon>
        <taxon>Chloropicophyceae</taxon>
        <taxon>Chloropicales</taxon>
        <taxon>Chloropicaceae</taxon>
        <taxon>Chloropicon</taxon>
    </lineage>
</organism>
<evidence type="ECO:0000259" key="7">
    <source>
        <dbReference type="SMART" id="SM00803"/>
    </source>
</evidence>
<evidence type="ECO:0000256" key="1">
    <source>
        <dbReference type="ARBA" id="ARBA00004123"/>
    </source>
</evidence>
<evidence type="ECO:0000256" key="5">
    <source>
        <dbReference type="ARBA" id="ARBA00023242"/>
    </source>
</evidence>
<feature type="compositionally biased region" description="Gly residues" evidence="6">
    <location>
        <begin position="239"/>
        <end position="252"/>
    </location>
</feature>
<dbReference type="AlphaFoldDB" id="A0AAX4P494"/>
<name>A0AAX4P494_9CHLO</name>
<protein>
    <submittedName>
        <fullName evidence="8">Subunit 6 of transcription initiation factor TFIID</fullName>
    </submittedName>
</protein>
<proteinExistence type="inferred from homology"/>
<gene>
    <name evidence="8" type="ORF">HKI87_04g27440</name>
</gene>
<dbReference type="PANTHER" id="PTHR10221:SF9">
    <property type="entry name" value="TRANSCRIPTION INITIATION FACTOR TFIID SUBUNIT 6"/>
    <property type="match status" value="1"/>
</dbReference>
<dbReference type="GO" id="GO:0000124">
    <property type="term" value="C:SAGA complex"/>
    <property type="evidence" value="ECO:0007669"/>
    <property type="project" value="InterPro"/>
</dbReference>
<dbReference type="CDD" id="cd22931">
    <property type="entry name" value="HFD_TAF6"/>
    <property type="match status" value="1"/>
</dbReference>
<feature type="domain" description="TATA box binding protein associated factor (TAF) histone-like fold" evidence="7">
    <location>
        <begin position="1"/>
        <end position="67"/>
    </location>
</feature>
<dbReference type="SUPFAM" id="SSF47113">
    <property type="entry name" value="Histone-fold"/>
    <property type="match status" value="1"/>
</dbReference>
<dbReference type="GO" id="GO:0003713">
    <property type="term" value="F:transcription coactivator activity"/>
    <property type="evidence" value="ECO:0007669"/>
    <property type="project" value="TreeGrafter"/>
</dbReference>
<keyword evidence="5" id="KW-0539">Nucleus</keyword>
<dbReference type="GO" id="GO:0003743">
    <property type="term" value="F:translation initiation factor activity"/>
    <property type="evidence" value="ECO:0007669"/>
    <property type="project" value="UniProtKB-KW"/>
</dbReference>
<accession>A0AAX4P494</accession>
<dbReference type="Gene3D" id="1.10.20.10">
    <property type="entry name" value="Histone, subunit A"/>
    <property type="match status" value="1"/>
</dbReference>
<dbReference type="Proteomes" id="UP001472866">
    <property type="component" value="Chromosome 04"/>
</dbReference>
<dbReference type="InterPro" id="IPR016024">
    <property type="entry name" value="ARM-type_fold"/>
</dbReference>
<dbReference type="GO" id="GO:0005669">
    <property type="term" value="C:transcription factor TFIID complex"/>
    <property type="evidence" value="ECO:0007669"/>
    <property type="project" value="InterPro"/>
</dbReference>
<dbReference type="InterPro" id="IPR004823">
    <property type="entry name" value="TAF_TATA-bd_Histone-like_dom"/>
</dbReference>
<keyword evidence="8" id="KW-0396">Initiation factor</keyword>
<dbReference type="GO" id="GO:0016251">
    <property type="term" value="F:RNA polymerase II general transcription initiation factor activity"/>
    <property type="evidence" value="ECO:0007669"/>
    <property type="project" value="InterPro"/>
</dbReference>
<dbReference type="EMBL" id="CP151504">
    <property type="protein sequence ID" value="WZN61210.1"/>
    <property type="molecule type" value="Genomic_DNA"/>
</dbReference>
<comment type="similarity">
    <text evidence="2">Belongs to the TAF6 family.</text>
</comment>
<dbReference type="InterPro" id="IPR011442">
    <property type="entry name" value="TAF6_C"/>
</dbReference>
<keyword evidence="8" id="KW-0648">Protein biosynthesis</keyword>
<dbReference type="Pfam" id="PF02969">
    <property type="entry name" value="TAF"/>
    <property type="match status" value="1"/>
</dbReference>
<dbReference type="GO" id="GO:0046695">
    <property type="term" value="C:SLIK (SAGA-like) complex"/>
    <property type="evidence" value="ECO:0007669"/>
    <property type="project" value="InterPro"/>
</dbReference>
<dbReference type="SMART" id="SM00803">
    <property type="entry name" value="TAF"/>
    <property type="match status" value="1"/>
</dbReference>
<keyword evidence="9" id="KW-1185">Reference proteome</keyword>
<evidence type="ECO:0000313" key="9">
    <source>
        <dbReference type="Proteomes" id="UP001472866"/>
    </source>
</evidence>
<feature type="compositionally biased region" description="Gly residues" evidence="6">
    <location>
        <begin position="166"/>
        <end position="178"/>
    </location>
</feature>
<dbReference type="InterPro" id="IPR046344">
    <property type="entry name" value="TAF6_C_sf"/>
</dbReference>
<dbReference type="SUPFAM" id="SSF48371">
    <property type="entry name" value="ARM repeat"/>
    <property type="match status" value="1"/>
</dbReference>
<reference evidence="8 9" key="1">
    <citation type="submission" date="2024-03" db="EMBL/GenBank/DDBJ databases">
        <title>Complete genome sequence of the green alga Chloropicon roscoffensis RCC1871.</title>
        <authorList>
            <person name="Lemieux C."/>
            <person name="Pombert J.-F."/>
            <person name="Otis C."/>
            <person name="Turmel M."/>
        </authorList>
    </citation>
    <scope>NUCLEOTIDE SEQUENCE [LARGE SCALE GENOMIC DNA]</scope>
    <source>
        <strain evidence="8 9">RCC1871</strain>
    </source>
</reference>
<dbReference type="CDD" id="cd08050">
    <property type="entry name" value="TAF6C"/>
    <property type="match status" value="1"/>
</dbReference>
<dbReference type="GO" id="GO:0051123">
    <property type="term" value="P:RNA polymerase II preinitiation complex assembly"/>
    <property type="evidence" value="ECO:0007669"/>
    <property type="project" value="TreeGrafter"/>
</dbReference>
<evidence type="ECO:0000256" key="6">
    <source>
        <dbReference type="SAM" id="MobiDB-lite"/>
    </source>
</evidence>
<feature type="region of interest" description="Disordered" evidence="6">
    <location>
        <begin position="229"/>
        <end position="252"/>
    </location>
</feature>
<comment type="subcellular location">
    <subcellularLocation>
        <location evidence="1">Nucleus</location>
    </subcellularLocation>
</comment>
<dbReference type="Gene3D" id="1.25.40.770">
    <property type="entry name" value="TAF6, C-terminal HEAT repeat domain"/>
    <property type="match status" value="1"/>
</dbReference>
<evidence type="ECO:0000313" key="8">
    <source>
        <dbReference type="EMBL" id="WZN61210.1"/>
    </source>
</evidence>
<dbReference type="GO" id="GO:0046982">
    <property type="term" value="F:protein heterodimerization activity"/>
    <property type="evidence" value="ECO:0007669"/>
    <property type="project" value="InterPro"/>
</dbReference>
<evidence type="ECO:0000256" key="3">
    <source>
        <dbReference type="ARBA" id="ARBA00023015"/>
    </source>
</evidence>
<keyword evidence="4" id="KW-0804">Transcription</keyword>
<dbReference type="InterPro" id="IPR037796">
    <property type="entry name" value="TAF6"/>
</dbReference>
<dbReference type="InterPro" id="IPR009072">
    <property type="entry name" value="Histone-fold"/>
</dbReference>
<evidence type="ECO:0000256" key="4">
    <source>
        <dbReference type="ARBA" id="ARBA00023163"/>
    </source>
</evidence>
<dbReference type="PANTHER" id="PTHR10221">
    <property type="entry name" value="TRANSCRIPTION INITIATION FACTOR TFIID SUBUNIT 6"/>
    <property type="match status" value="1"/>
</dbReference>
<dbReference type="Pfam" id="PF07571">
    <property type="entry name" value="TAF6_C"/>
    <property type="match status" value="1"/>
</dbReference>